<organism evidence="1 2">
    <name type="scientific">Phascolomyces articulosus</name>
    <dbReference type="NCBI Taxonomy" id="60185"/>
    <lineage>
        <taxon>Eukaryota</taxon>
        <taxon>Fungi</taxon>
        <taxon>Fungi incertae sedis</taxon>
        <taxon>Mucoromycota</taxon>
        <taxon>Mucoromycotina</taxon>
        <taxon>Mucoromycetes</taxon>
        <taxon>Mucorales</taxon>
        <taxon>Lichtheimiaceae</taxon>
        <taxon>Phascolomyces</taxon>
    </lineage>
</organism>
<gene>
    <name evidence="1" type="ORF">BDA99DRAFT_533368</name>
</gene>
<sequence length="173" mass="19629">MTWSAEMTNFLGYGFLKYDDSGLLVGENGVDEEERMKNHRKSCIECLFEASQQDDELIKFNTVCLWKLGAVFEPDLTVYIEKRNQKFDLLAMEMKKPKSLGPGPCIDMTKLGKEMKLMIDDLVLAGVSNPKVCDMLARGEACISNAFINEGMLVVTDLNKFKPVTDITWPEHY</sequence>
<dbReference type="AlphaFoldDB" id="A0AAD5K8V3"/>
<evidence type="ECO:0000313" key="1">
    <source>
        <dbReference type="EMBL" id="KAI9274754.1"/>
    </source>
</evidence>
<evidence type="ECO:0000313" key="2">
    <source>
        <dbReference type="Proteomes" id="UP001209540"/>
    </source>
</evidence>
<keyword evidence="2" id="KW-1185">Reference proteome</keyword>
<protein>
    <submittedName>
        <fullName evidence="1">Uncharacterized protein</fullName>
    </submittedName>
</protein>
<reference evidence="1" key="2">
    <citation type="submission" date="2023-02" db="EMBL/GenBank/DDBJ databases">
        <authorList>
            <consortium name="DOE Joint Genome Institute"/>
            <person name="Mondo S.J."/>
            <person name="Chang Y."/>
            <person name="Wang Y."/>
            <person name="Ahrendt S."/>
            <person name="Andreopoulos W."/>
            <person name="Barry K."/>
            <person name="Beard J."/>
            <person name="Benny G.L."/>
            <person name="Blankenship S."/>
            <person name="Bonito G."/>
            <person name="Cuomo C."/>
            <person name="Desiro A."/>
            <person name="Gervers K.A."/>
            <person name="Hundley H."/>
            <person name="Kuo A."/>
            <person name="LaButti K."/>
            <person name="Lang B.F."/>
            <person name="Lipzen A."/>
            <person name="O'Donnell K."/>
            <person name="Pangilinan J."/>
            <person name="Reynolds N."/>
            <person name="Sandor L."/>
            <person name="Smith M.W."/>
            <person name="Tsang A."/>
            <person name="Grigoriev I.V."/>
            <person name="Stajich J.E."/>
            <person name="Spatafora J.W."/>
        </authorList>
    </citation>
    <scope>NUCLEOTIDE SEQUENCE</scope>
    <source>
        <strain evidence="1">RSA 2281</strain>
    </source>
</reference>
<comment type="caution">
    <text evidence="1">The sequence shown here is derived from an EMBL/GenBank/DDBJ whole genome shotgun (WGS) entry which is preliminary data.</text>
</comment>
<dbReference type="Proteomes" id="UP001209540">
    <property type="component" value="Unassembled WGS sequence"/>
</dbReference>
<reference evidence="1" key="1">
    <citation type="journal article" date="2022" name="IScience">
        <title>Evolution of zygomycete secretomes and the origins of terrestrial fungal ecologies.</title>
        <authorList>
            <person name="Chang Y."/>
            <person name="Wang Y."/>
            <person name="Mondo S."/>
            <person name="Ahrendt S."/>
            <person name="Andreopoulos W."/>
            <person name="Barry K."/>
            <person name="Beard J."/>
            <person name="Benny G.L."/>
            <person name="Blankenship S."/>
            <person name="Bonito G."/>
            <person name="Cuomo C."/>
            <person name="Desiro A."/>
            <person name="Gervers K.A."/>
            <person name="Hundley H."/>
            <person name="Kuo A."/>
            <person name="LaButti K."/>
            <person name="Lang B.F."/>
            <person name="Lipzen A."/>
            <person name="O'Donnell K."/>
            <person name="Pangilinan J."/>
            <person name="Reynolds N."/>
            <person name="Sandor L."/>
            <person name="Smith M.E."/>
            <person name="Tsang A."/>
            <person name="Grigoriev I.V."/>
            <person name="Stajich J.E."/>
            <person name="Spatafora J.W."/>
        </authorList>
    </citation>
    <scope>NUCLEOTIDE SEQUENCE</scope>
    <source>
        <strain evidence="1">RSA 2281</strain>
    </source>
</reference>
<name>A0AAD5K8V3_9FUNG</name>
<proteinExistence type="predicted"/>
<dbReference type="EMBL" id="JAIXMP010000004">
    <property type="protein sequence ID" value="KAI9274754.1"/>
    <property type="molecule type" value="Genomic_DNA"/>
</dbReference>
<accession>A0AAD5K8V3</accession>